<evidence type="ECO:0000256" key="7">
    <source>
        <dbReference type="ARBA" id="ARBA00023242"/>
    </source>
</evidence>
<feature type="domain" description="C2H2-type" evidence="10">
    <location>
        <begin position="352"/>
        <end position="378"/>
    </location>
</feature>
<evidence type="ECO:0000259" key="10">
    <source>
        <dbReference type="PROSITE" id="PS50157"/>
    </source>
</evidence>
<dbReference type="GO" id="GO:0000981">
    <property type="term" value="F:DNA-binding transcription factor activity, RNA polymerase II-specific"/>
    <property type="evidence" value="ECO:0007669"/>
    <property type="project" value="TreeGrafter"/>
</dbReference>
<feature type="domain" description="C2H2-type" evidence="10">
    <location>
        <begin position="208"/>
        <end position="235"/>
    </location>
</feature>
<dbReference type="SUPFAM" id="SSF57667">
    <property type="entry name" value="beta-beta-alpha zinc fingers"/>
    <property type="match status" value="8"/>
</dbReference>
<dbReference type="Pfam" id="PF13912">
    <property type="entry name" value="zf-C2H2_6"/>
    <property type="match status" value="1"/>
</dbReference>
<evidence type="ECO:0000256" key="8">
    <source>
        <dbReference type="PROSITE-ProRule" id="PRU00042"/>
    </source>
</evidence>
<accession>A0A6J1WE16</accession>
<feature type="domain" description="C2H2-type" evidence="10">
    <location>
        <begin position="237"/>
        <end position="259"/>
    </location>
</feature>
<dbReference type="AlphaFoldDB" id="A0A6J1WE16"/>
<keyword evidence="2 9" id="KW-0479">Metal-binding</keyword>
<dbReference type="Pfam" id="PF00096">
    <property type="entry name" value="zf-C2H2"/>
    <property type="match status" value="6"/>
</dbReference>
<evidence type="ECO:0000313" key="12">
    <source>
        <dbReference type="Proteomes" id="UP001652740"/>
    </source>
</evidence>
<evidence type="ECO:0000256" key="4">
    <source>
        <dbReference type="ARBA" id="ARBA00022771"/>
    </source>
</evidence>
<dbReference type="SMART" id="SM00868">
    <property type="entry name" value="zf-AD"/>
    <property type="match status" value="1"/>
</dbReference>
<evidence type="ECO:0000256" key="9">
    <source>
        <dbReference type="PROSITE-ProRule" id="PRU01263"/>
    </source>
</evidence>
<keyword evidence="4 8" id="KW-0863">Zinc-finger</keyword>
<dbReference type="RefSeq" id="XP_026751872.2">
    <property type="nucleotide sequence ID" value="XM_026896071.3"/>
</dbReference>
<feature type="domain" description="C2H2-type" evidence="10">
    <location>
        <begin position="463"/>
        <end position="489"/>
    </location>
</feature>
<evidence type="ECO:0000256" key="6">
    <source>
        <dbReference type="ARBA" id="ARBA00023125"/>
    </source>
</evidence>
<feature type="domain" description="ZAD" evidence="11">
    <location>
        <begin position="40"/>
        <end position="113"/>
    </location>
</feature>
<dbReference type="PROSITE" id="PS00028">
    <property type="entry name" value="ZINC_FINGER_C2H2_1"/>
    <property type="match status" value="10"/>
</dbReference>
<dbReference type="Proteomes" id="UP001652740">
    <property type="component" value="Unplaced"/>
</dbReference>
<keyword evidence="3" id="KW-0677">Repeat</keyword>
<keyword evidence="7" id="KW-0539">Nucleus</keyword>
<dbReference type="GeneID" id="113512286"/>
<evidence type="ECO:0000256" key="1">
    <source>
        <dbReference type="ARBA" id="ARBA00004123"/>
    </source>
</evidence>
<evidence type="ECO:0000256" key="2">
    <source>
        <dbReference type="ARBA" id="ARBA00022723"/>
    </source>
</evidence>
<evidence type="ECO:0000256" key="5">
    <source>
        <dbReference type="ARBA" id="ARBA00022833"/>
    </source>
</evidence>
<dbReference type="PANTHER" id="PTHR24404">
    <property type="entry name" value="ZINC FINGER PROTEIN"/>
    <property type="match status" value="1"/>
</dbReference>
<dbReference type="GO" id="GO:0003682">
    <property type="term" value="F:chromatin binding"/>
    <property type="evidence" value="ECO:0007669"/>
    <property type="project" value="UniProtKB-ARBA"/>
</dbReference>
<evidence type="ECO:0000259" key="11">
    <source>
        <dbReference type="PROSITE" id="PS51915"/>
    </source>
</evidence>
<feature type="domain" description="C2H2-type" evidence="10">
    <location>
        <begin position="518"/>
        <end position="545"/>
    </location>
</feature>
<dbReference type="GO" id="GO:0008270">
    <property type="term" value="F:zinc ion binding"/>
    <property type="evidence" value="ECO:0007669"/>
    <property type="project" value="UniProtKB-UniRule"/>
</dbReference>
<dbReference type="InterPro" id="IPR013087">
    <property type="entry name" value="Znf_C2H2_type"/>
</dbReference>
<proteinExistence type="predicted"/>
<dbReference type="PROSITE" id="PS51915">
    <property type="entry name" value="ZAD"/>
    <property type="match status" value="1"/>
</dbReference>
<feature type="binding site" evidence="9">
    <location>
        <position position="86"/>
    </location>
    <ligand>
        <name>Zn(2+)</name>
        <dbReference type="ChEBI" id="CHEBI:29105"/>
    </ligand>
</feature>
<dbReference type="SMART" id="SM00355">
    <property type="entry name" value="ZnF_C2H2"/>
    <property type="match status" value="12"/>
</dbReference>
<feature type="domain" description="C2H2-type" evidence="10">
    <location>
        <begin position="379"/>
        <end position="406"/>
    </location>
</feature>
<feature type="domain" description="C2H2-type" evidence="10">
    <location>
        <begin position="293"/>
        <end position="320"/>
    </location>
</feature>
<dbReference type="InterPro" id="IPR036236">
    <property type="entry name" value="Znf_C2H2_sf"/>
</dbReference>
<evidence type="ECO:0000313" key="13">
    <source>
        <dbReference type="RefSeq" id="XP_026751872.2"/>
    </source>
</evidence>
<dbReference type="PANTHER" id="PTHR24404:SF114">
    <property type="entry name" value="KLUMPFUSS, ISOFORM B-RELATED"/>
    <property type="match status" value="1"/>
</dbReference>
<gene>
    <name evidence="13" type="primary">LOC113512286</name>
</gene>
<dbReference type="PROSITE" id="PS50157">
    <property type="entry name" value="ZINC_FINGER_C2H2_2"/>
    <property type="match status" value="12"/>
</dbReference>
<organism evidence="12 13">
    <name type="scientific">Galleria mellonella</name>
    <name type="common">Greater wax moth</name>
    <dbReference type="NCBI Taxonomy" id="7137"/>
    <lineage>
        <taxon>Eukaryota</taxon>
        <taxon>Metazoa</taxon>
        <taxon>Ecdysozoa</taxon>
        <taxon>Arthropoda</taxon>
        <taxon>Hexapoda</taxon>
        <taxon>Insecta</taxon>
        <taxon>Pterygota</taxon>
        <taxon>Neoptera</taxon>
        <taxon>Endopterygota</taxon>
        <taxon>Lepidoptera</taxon>
        <taxon>Glossata</taxon>
        <taxon>Ditrysia</taxon>
        <taxon>Pyraloidea</taxon>
        <taxon>Pyralidae</taxon>
        <taxon>Galleriinae</taxon>
        <taxon>Galleria</taxon>
    </lineage>
</organism>
<feature type="binding site" evidence="9">
    <location>
        <position position="42"/>
    </location>
    <ligand>
        <name>Zn(2+)</name>
        <dbReference type="ChEBI" id="CHEBI:29105"/>
    </ligand>
</feature>
<protein>
    <submittedName>
        <fullName evidence="13">Zinc finger protein 583-like</fullName>
    </submittedName>
</protein>
<dbReference type="GO" id="GO:0005634">
    <property type="term" value="C:nucleus"/>
    <property type="evidence" value="ECO:0007669"/>
    <property type="project" value="UniProtKB-SubCell"/>
</dbReference>
<dbReference type="GO" id="GO:0000785">
    <property type="term" value="C:chromatin"/>
    <property type="evidence" value="ECO:0007669"/>
    <property type="project" value="UniProtKB-ARBA"/>
</dbReference>
<feature type="binding site" evidence="9">
    <location>
        <position position="45"/>
    </location>
    <ligand>
        <name>Zn(2+)</name>
        <dbReference type="ChEBI" id="CHEBI:29105"/>
    </ligand>
</feature>
<keyword evidence="5 9" id="KW-0862">Zinc</keyword>
<evidence type="ECO:0000256" key="3">
    <source>
        <dbReference type="ARBA" id="ARBA00022737"/>
    </source>
</evidence>
<dbReference type="InterPro" id="IPR012934">
    <property type="entry name" value="Znf_AD"/>
</dbReference>
<name>A0A6J1WE16_GALME</name>
<dbReference type="Gene3D" id="3.30.160.60">
    <property type="entry name" value="Classic Zinc Finger"/>
    <property type="match status" value="10"/>
</dbReference>
<feature type="domain" description="C2H2-type" evidence="10">
    <location>
        <begin position="265"/>
        <end position="292"/>
    </location>
</feature>
<feature type="domain" description="C2H2-type" evidence="10">
    <location>
        <begin position="407"/>
        <end position="434"/>
    </location>
</feature>
<dbReference type="SUPFAM" id="SSF57716">
    <property type="entry name" value="Glucocorticoid receptor-like (DNA-binding domain)"/>
    <property type="match status" value="1"/>
</dbReference>
<comment type="subcellular location">
    <subcellularLocation>
        <location evidence="1">Nucleus</location>
    </subcellularLocation>
</comment>
<reference evidence="13" key="1">
    <citation type="submission" date="2025-08" db="UniProtKB">
        <authorList>
            <consortium name="RefSeq"/>
        </authorList>
    </citation>
    <scope>IDENTIFICATION</scope>
    <source>
        <tissue evidence="13">Whole larvae</tissue>
    </source>
</reference>
<feature type="domain" description="C2H2-type" evidence="10">
    <location>
        <begin position="490"/>
        <end position="517"/>
    </location>
</feature>
<keyword evidence="12" id="KW-1185">Reference proteome</keyword>
<dbReference type="GO" id="GO:0040029">
    <property type="term" value="P:epigenetic regulation of gene expression"/>
    <property type="evidence" value="ECO:0007669"/>
    <property type="project" value="UniProtKB-ARBA"/>
</dbReference>
<feature type="domain" description="C2H2-type" evidence="10">
    <location>
        <begin position="324"/>
        <end position="351"/>
    </location>
</feature>
<dbReference type="InParanoid" id="A0A6J1WE16"/>
<dbReference type="Pfam" id="PF07776">
    <property type="entry name" value="zf-AD"/>
    <property type="match status" value="1"/>
</dbReference>
<dbReference type="InterPro" id="IPR050589">
    <property type="entry name" value="Ikaros_C2H2-ZF"/>
</dbReference>
<feature type="domain" description="C2H2-type" evidence="10">
    <location>
        <begin position="435"/>
        <end position="462"/>
    </location>
</feature>
<dbReference type="GO" id="GO:0000977">
    <property type="term" value="F:RNA polymerase II transcription regulatory region sequence-specific DNA binding"/>
    <property type="evidence" value="ECO:0007669"/>
    <property type="project" value="TreeGrafter"/>
</dbReference>
<sequence>MEVNTNENIKKENDPDDNIAIEIPFDLLDYLSSNECNLQNVCRICLTVNNVMVPLVDNKVSSVLCMLSSFTSIEAYAEDGLPLKICDMCRSQVEYCYDFKVKCEKSYCTLKSLLKEFSTKELINKVVENVIKEQNLAESSIKAESEIRDIEYLEDFDDITSDNEGLFIVQHAKESKKKIHENPIEDCNTYSGNVISKIKTLNKAQKSYSCLFCSKTFLRMKLLRNHMKKHEISEKSHSCTQCKNSFSSEHDLRLHSALHEMGPTWRCNKCQKEFKAKSMLNRHIQRHMELKRYACEACGKPFTELYALRRHSRVHTGETIEKKHACHICNKRYSESKLLEAHIARHNGVRPYACSCGKTFPSPRLLASHRLVHSDRKPYACNYCDKRFRHESTRNTHHRTHTGEKPYICSTCGKRFIQNSNLTLHMRTHTGERPYSCDKCDRKFTSGPSLKCHQRTHTGEKPYSCNICGKRFARMDLSAHMRYHTGERPFACSVCPKKFINATRLRDHCRMHTGEKPFECAMCTQKFATKAHLVKHIKIHETKKKVDKRKMVLVKSIEYGRPIIVTDKFIISTEADEIGVITAEQNITQNEMEQTNEVKNQFEVTVQDDTDVNTKVLVVNNTKDNLEHQNKDTGDGVAYMNSDVSFAGNVKLVTTNQEEMNIASIAAPILEGTALKLYQVDQSLVQIHSSAGQVTISKITSKMTANF</sequence>
<feature type="binding site" evidence="9">
    <location>
        <position position="89"/>
    </location>
    <ligand>
        <name>Zn(2+)</name>
        <dbReference type="ChEBI" id="CHEBI:29105"/>
    </ligand>
</feature>
<dbReference type="KEGG" id="gmw:113512286"/>
<keyword evidence="6" id="KW-0238">DNA-binding</keyword>